<evidence type="ECO:0000256" key="1">
    <source>
        <dbReference type="ARBA" id="ARBA00004186"/>
    </source>
</evidence>
<evidence type="ECO:0000256" key="4">
    <source>
        <dbReference type="ARBA" id="ARBA00022618"/>
    </source>
</evidence>
<feature type="compositionally biased region" description="Basic and acidic residues" evidence="8">
    <location>
        <begin position="392"/>
        <end position="405"/>
    </location>
</feature>
<feature type="compositionally biased region" description="Polar residues" evidence="8">
    <location>
        <begin position="368"/>
        <end position="387"/>
    </location>
</feature>
<keyword evidence="4" id="KW-0132">Cell division</keyword>
<dbReference type="GeneID" id="25295822"/>
<feature type="compositionally biased region" description="Basic residues" evidence="8">
    <location>
        <begin position="620"/>
        <end position="634"/>
    </location>
</feature>
<keyword evidence="6" id="KW-0498">Mitosis</keyword>
<comment type="similarity">
    <text evidence="2">Belongs to the CLASP family.</text>
</comment>
<dbReference type="Pfam" id="PF12348">
    <property type="entry name" value="CLASP_N"/>
    <property type="match status" value="1"/>
</dbReference>
<dbReference type="GO" id="GO:0005876">
    <property type="term" value="C:spindle microtubule"/>
    <property type="evidence" value="ECO:0007669"/>
    <property type="project" value="TreeGrafter"/>
</dbReference>
<dbReference type="STRING" id="1442369.A0A0D2FPR2"/>
<feature type="region of interest" description="Disordered" evidence="8">
    <location>
        <begin position="304"/>
        <end position="323"/>
    </location>
</feature>
<keyword evidence="11" id="KW-1185">Reference proteome</keyword>
<feature type="compositionally biased region" description="Basic and acidic residues" evidence="8">
    <location>
        <begin position="493"/>
        <end position="502"/>
    </location>
</feature>
<feature type="compositionally biased region" description="Polar residues" evidence="8">
    <location>
        <begin position="430"/>
        <end position="440"/>
    </location>
</feature>
<organism evidence="10 11">
    <name type="scientific">Rhinocladiella mackenziei CBS 650.93</name>
    <dbReference type="NCBI Taxonomy" id="1442369"/>
    <lineage>
        <taxon>Eukaryota</taxon>
        <taxon>Fungi</taxon>
        <taxon>Dikarya</taxon>
        <taxon>Ascomycota</taxon>
        <taxon>Pezizomycotina</taxon>
        <taxon>Eurotiomycetes</taxon>
        <taxon>Chaetothyriomycetidae</taxon>
        <taxon>Chaetothyriales</taxon>
        <taxon>Herpotrichiellaceae</taxon>
        <taxon>Rhinocladiella</taxon>
    </lineage>
</organism>
<reference evidence="10 11" key="1">
    <citation type="submission" date="2015-01" db="EMBL/GenBank/DDBJ databases">
        <title>The Genome Sequence of Rhinocladiella mackenzie CBS 650.93.</title>
        <authorList>
            <consortium name="The Broad Institute Genomics Platform"/>
            <person name="Cuomo C."/>
            <person name="de Hoog S."/>
            <person name="Gorbushina A."/>
            <person name="Stielow B."/>
            <person name="Teixiera M."/>
            <person name="Abouelleil A."/>
            <person name="Chapman S.B."/>
            <person name="Priest M."/>
            <person name="Young S.K."/>
            <person name="Wortman J."/>
            <person name="Nusbaum C."/>
            <person name="Birren B."/>
        </authorList>
    </citation>
    <scope>NUCLEOTIDE SEQUENCE [LARGE SCALE GENOMIC DNA]</scope>
    <source>
        <strain evidence="10 11">CBS 650.93</strain>
    </source>
</reference>
<evidence type="ECO:0000256" key="7">
    <source>
        <dbReference type="ARBA" id="ARBA00024889"/>
    </source>
</evidence>
<dbReference type="HOGENOM" id="CLU_016100_0_0_1"/>
<dbReference type="InterPro" id="IPR011989">
    <property type="entry name" value="ARM-like"/>
</dbReference>
<dbReference type="InterPro" id="IPR024395">
    <property type="entry name" value="CLASP_N_dom"/>
</dbReference>
<dbReference type="EMBL" id="KN847479">
    <property type="protein sequence ID" value="KIX04197.1"/>
    <property type="molecule type" value="Genomic_DNA"/>
</dbReference>
<dbReference type="OrthoDB" id="10259902at2759"/>
<gene>
    <name evidence="10" type="ORF">Z518_07751</name>
</gene>
<dbReference type="GO" id="GO:0005815">
    <property type="term" value="C:microtubule organizing center"/>
    <property type="evidence" value="ECO:0007669"/>
    <property type="project" value="TreeGrafter"/>
</dbReference>
<dbReference type="GO" id="GO:1990023">
    <property type="term" value="C:mitotic spindle midzone"/>
    <property type="evidence" value="ECO:0007669"/>
    <property type="project" value="TreeGrafter"/>
</dbReference>
<dbReference type="PANTHER" id="PTHR21567:SF9">
    <property type="entry name" value="CLIP-ASSOCIATING PROTEIN"/>
    <property type="match status" value="1"/>
</dbReference>
<dbReference type="RefSeq" id="XP_013271333.1">
    <property type="nucleotide sequence ID" value="XM_013415879.1"/>
</dbReference>
<feature type="compositionally biased region" description="Low complexity" evidence="8">
    <location>
        <begin position="635"/>
        <end position="647"/>
    </location>
</feature>
<keyword evidence="6" id="KW-0131">Cell cycle</keyword>
<evidence type="ECO:0000256" key="6">
    <source>
        <dbReference type="ARBA" id="ARBA00022776"/>
    </source>
</evidence>
<evidence type="ECO:0000313" key="10">
    <source>
        <dbReference type="EMBL" id="KIX04197.1"/>
    </source>
</evidence>
<dbReference type="GO" id="GO:0060172">
    <property type="term" value="P:astral microtubule depolymerization"/>
    <property type="evidence" value="ECO:0007669"/>
    <property type="project" value="TreeGrafter"/>
</dbReference>
<dbReference type="Proteomes" id="UP000053617">
    <property type="component" value="Unassembled WGS sequence"/>
</dbReference>
<evidence type="ECO:0000256" key="2">
    <source>
        <dbReference type="ARBA" id="ARBA00009549"/>
    </source>
</evidence>
<evidence type="ECO:0000259" key="9">
    <source>
        <dbReference type="SMART" id="SM01349"/>
    </source>
</evidence>
<sequence>MNFRTPAMISIASGGWTSLTKFSAVKKIDALVPVAGKVIYFTFAGIRVRMLGKTYVDVLSFLHYEFTLPETEESWKKRQDLLAQLSEILENRKENSTIPRDFVERVRPVMPGILGAASSERTTLSAQACRVISNLAKNLETQIQPQLDLILPQLIAHCGSTKSVNQKNANDAVINICKYAGYNTRLFYHVCSAFRDKRNPPRTYAPEWLRLLLENYRGQMDRDKDGELAKKAIYEGLTDGQVKVRENTRATYWEYAKYDVQGSRMIMGGLNSHAQAALRDDRHNPDRSSAKDIKVPRPDSALASIKAQSKRMQQHRGFTPASVKPEDFIFGSVEDLDAVPEKQNIPKGSSEPAREKQERPVQQAPRGNHQTESTGGSRHGISTQSRTATHKAPKDMKLDSGKDLKASNPQVDARPLLSAPVRRARIVATPMTSTSTQGQRPGSRGEPTKKSPETKDKPVTDKSTGRHTPSTHVEKEAVPSTAHHHRKTASRSETIKAAERGRSASTSSKRNGRQTPVIAEDKGPSAPPTVQSAPKTERPAPVIVEGQVAATPVTSEHANDVMAHEQLMENIAPAGTMPLRPVKPFAPENQTIQPTEHTVDKPTSRQHIPEGKENTNIMRPRIKKSPSRSPHHSPTRSPQRSPRRCTSIASAKKSLATATEFLRHGTLDALGYRRLRKLIDTHPGVLIKNQTQFNELFELLIKNMTSVDEVTESRDKRPGNLNHPAYNRHTILLTLIDLFHQYPQWPEPQPGMTLCALLIARCNHSSGYASVLHAIDESAYLLCKFSQNPLPTIDAVLDMLEQIEHIITTNHPVVTPKSTTTVFHSSLQSLASEFGPERPRFTNRLPIIMAFGVQVLNELLARLAACNETLFTIQEDRLASFAEHLLATYTSIIKRRVMDFCIALHGVIKPEKRFYNFFSKESDKNLIHYYVAGASGMATGSFGNTDKVVLPETDVDYMEPEPSTYDPGSEVSANWKFLGSTAMNAGVAPGSGSLSMNSLEDGAGEVAASEDSGN</sequence>
<dbReference type="SUPFAM" id="SSF48371">
    <property type="entry name" value="ARM repeat"/>
    <property type="match status" value="1"/>
</dbReference>
<dbReference type="SMART" id="SM01349">
    <property type="entry name" value="TOG"/>
    <property type="match status" value="1"/>
</dbReference>
<feature type="region of interest" description="Disordered" evidence="8">
    <location>
        <begin position="277"/>
        <end position="299"/>
    </location>
</feature>
<feature type="compositionally biased region" description="Basic and acidic residues" evidence="8">
    <location>
        <begin position="446"/>
        <end position="464"/>
    </location>
</feature>
<keyword evidence="5" id="KW-0493">Microtubule</keyword>
<dbReference type="AlphaFoldDB" id="A0A0D2FPR2"/>
<comment type="subcellular location">
    <subcellularLocation>
        <location evidence="1">Cytoplasm</location>
        <location evidence="1">Cytoskeleton</location>
        <location evidence="1">Spindle</location>
    </subcellularLocation>
</comment>
<name>A0A0D2FPR2_9EURO</name>
<comment type="function">
    <text evidence="7">Microtubule binding protein that promotes the stabilization of dynamic microtubules. Required for mitotic spindle formation.</text>
</comment>
<evidence type="ECO:0000256" key="3">
    <source>
        <dbReference type="ARBA" id="ARBA00011375"/>
    </source>
</evidence>
<dbReference type="Gene3D" id="1.25.10.10">
    <property type="entry name" value="Leucine-rich Repeat Variant"/>
    <property type="match status" value="1"/>
</dbReference>
<evidence type="ECO:0000256" key="8">
    <source>
        <dbReference type="SAM" id="MobiDB-lite"/>
    </source>
</evidence>
<dbReference type="GO" id="GO:0090307">
    <property type="term" value="P:mitotic spindle assembly"/>
    <property type="evidence" value="ECO:0007669"/>
    <property type="project" value="TreeGrafter"/>
</dbReference>
<dbReference type="VEuPathDB" id="FungiDB:Z518_07751"/>
<comment type="subunit">
    <text evidence="3">Interacts with microtubules.</text>
</comment>
<feature type="domain" description="TOG" evidence="9">
    <location>
        <begin position="65"/>
        <end position="290"/>
    </location>
</feature>
<proteinExistence type="inferred from homology"/>
<dbReference type="InterPro" id="IPR016024">
    <property type="entry name" value="ARM-type_fold"/>
</dbReference>
<feature type="region of interest" description="Disordered" evidence="8">
    <location>
        <begin position="592"/>
        <end position="650"/>
    </location>
</feature>
<feature type="compositionally biased region" description="Basic and acidic residues" evidence="8">
    <location>
        <begin position="597"/>
        <end position="613"/>
    </location>
</feature>
<feature type="region of interest" description="Disordered" evidence="8">
    <location>
        <begin position="334"/>
        <end position="540"/>
    </location>
</feature>
<dbReference type="InterPro" id="IPR034085">
    <property type="entry name" value="TOG"/>
</dbReference>
<feature type="region of interest" description="Disordered" evidence="8">
    <location>
        <begin position="994"/>
        <end position="1014"/>
    </location>
</feature>
<dbReference type="GO" id="GO:0008017">
    <property type="term" value="F:microtubule binding"/>
    <property type="evidence" value="ECO:0007669"/>
    <property type="project" value="TreeGrafter"/>
</dbReference>
<protein>
    <recommendedName>
        <fullName evidence="9">TOG domain-containing protein</fullName>
    </recommendedName>
</protein>
<accession>A0A0D2FPR2</accession>
<dbReference type="PANTHER" id="PTHR21567">
    <property type="entry name" value="CLASP"/>
    <property type="match status" value="1"/>
</dbReference>
<evidence type="ECO:0000256" key="5">
    <source>
        <dbReference type="ARBA" id="ARBA00022701"/>
    </source>
</evidence>
<dbReference type="GO" id="GO:0051301">
    <property type="term" value="P:cell division"/>
    <property type="evidence" value="ECO:0007669"/>
    <property type="project" value="UniProtKB-KW"/>
</dbReference>
<dbReference type="GO" id="GO:0005881">
    <property type="term" value="C:cytoplasmic microtubule"/>
    <property type="evidence" value="ECO:0007669"/>
    <property type="project" value="TreeGrafter"/>
</dbReference>
<evidence type="ECO:0000313" key="11">
    <source>
        <dbReference type="Proteomes" id="UP000053617"/>
    </source>
</evidence>
<feature type="compositionally biased region" description="Basic and acidic residues" evidence="8">
    <location>
        <begin position="278"/>
        <end position="297"/>
    </location>
</feature>